<reference evidence="2 3" key="1">
    <citation type="journal article" date="2020" name="Mol. Biol. Evol.">
        <title>Distinct Expression and Methylation Patterns for Genes with Different Fates following a Single Whole-Genome Duplication in Flowering Plants.</title>
        <authorList>
            <person name="Shi T."/>
            <person name="Rahmani R.S."/>
            <person name="Gugger P.F."/>
            <person name="Wang M."/>
            <person name="Li H."/>
            <person name="Zhang Y."/>
            <person name="Li Z."/>
            <person name="Wang Q."/>
            <person name="Van de Peer Y."/>
            <person name="Marchal K."/>
            <person name="Chen J."/>
        </authorList>
    </citation>
    <scope>NUCLEOTIDE SEQUENCE [LARGE SCALE GENOMIC DNA]</scope>
    <source>
        <tissue evidence="2">Leaf</tissue>
    </source>
</reference>
<proteinExistence type="predicted"/>
<dbReference type="EMBL" id="DUZY01000005">
    <property type="protein sequence ID" value="DAD41545.1"/>
    <property type="molecule type" value="Genomic_DNA"/>
</dbReference>
<feature type="compositionally biased region" description="Basic and acidic residues" evidence="1">
    <location>
        <begin position="1"/>
        <end position="25"/>
    </location>
</feature>
<gene>
    <name evidence="2" type="ORF">HUJ06_015868</name>
</gene>
<name>A0A822ZDN4_NELNU</name>
<dbReference type="Proteomes" id="UP000607653">
    <property type="component" value="Unassembled WGS sequence"/>
</dbReference>
<evidence type="ECO:0000313" key="3">
    <source>
        <dbReference type="Proteomes" id="UP000607653"/>
    </source>
</evidence>
<comment type="caution">
    <text evidence="2">The sequence shown here is derived from an EMBL/GenBank/DDBJ whole genome shotgun (WGS) entry which is preliminary data.</text>
</comment>
<protein>
    <submittedName>
        <fullName evidence="2">Uncharacterized protein</fullName>
    </submittedName>
</protein>
<organism evidence="2 3">
    <name type="scientific">Nelumbo nucifera</name>
    <name type="common">Sacred lotus</name>
    <dbReference type="NCBI Taxonomy" id="4432"/>
    <lineage>
        <taxon>Eukaryota</taxon>
        <taxon>Viridiplantae</taxon>
        <taxon>Streptophyta</taxon>
        <taxon>Embryophyta</taxon>
        <taxon>Tracheophyta</taxon>
        <taxon>Spermatophyta</taxon>
        <taxon>Magnoliopsida</taxon>
        <taxon>Proteales</taxon>
        <taxon>Nelumbonaceae</taxon>
        <taxon>Nelumbo</taxon>
    </lineage>
</organism>
<evidence type="ECO:0000313" key="2">
    <source>
        <dbReference type="EMBL" id="DAD41545.1"/>
    </source>
</evidence>
<evidence type="ECO:0000256" key="1">
    <source>
        <dbReference type="SAM" id="MobiDB-lite"/>
    </source>
</evidence>
<keyword evidence="3" id="KW-1185">Reference proteome</keyword>
<dbReference type="AlphaFoldDB" id="A0A822ZDN4"/>
<accession>A0A822ZDN4</accession>
<sequence>MKRKNQNIERRESTEKGREQGEQKRKCCRPTQCYLYEQKIKEYNDRNALPPITENINTA</sequence>
<feature type="region of interest" description="Disordered" evidence="1">
    <location>
        <begin position="1"/>
        <end position="26"/>
    </location>
</feature>